<proteinExistence type="predicted"/>
<evidence type="ECO:0000313" key="1">
    <source>
        <dbReference type="EMBL" id="QEW25657.1"/>
    </source>
</evidence>
<dbReference type="EMBL" id="CP031598">
    <property type="protein sequence ID" value="QEW25657.1"/>
    <property type="molecule type" value="Genomic_DNA"/>
</dbReference>
<gene>
    <name evidence="1" type="ORF">RIdsm_01444</name>
</gene>
<dbReference type="AlphaFoldDB" id="A0A5P3A8I2"/>
<protein>
    <submittedName>
        <fullName evidence="1">Uncharacterized protein</fullName>
    </submittedName>
</protein>
<name>A0A5P3A8I2_9RHOB</name>
<sequence>MQRRRWSTDTVRQADRFDVWKHVICDEVLNVEAYGIQDNSRPVRVPDFLR</sequence>
<accession>A0A5P3A8I2</accession>
<dbReference type="KEGG" id="rid:RIdsm_01444"/>
<organism evidence="1 2">
    <name type="scientific">Roseovarius indicus</name>
    <dbReference type="NCBI Taxonomy" id="540747"/>
    <lineage>
        <taxon>Bacteria</taxon>
        <taxon>Pseudomonadati</taxon>
        <taxon>Pseudomonadota</taxon>
        <taxon>Alphaproteobacteria</taxon>
        <taxon>Rhodobacterales</taxon>
        <taxon>Roseobacteraceae</taxon>
        <taxon>Roseovarius</taxon>
    </lineage>
</organism>
<reference evidence="1 2" key="1">
    <citation type="submission" date="2018-08" db="EMBL/GenBank/DDBJ databases">
        <title>Genetic Globetrotter - A new plasmid hitch-hiking vast phylogenetic and geographic distances.</title>
        <authorList>
            <person name="Vollmers J."/>
            <person name="Petersen J."/>
        </authorList>
    </citation>
    <scope>NUCLEOTIDE SEQUENCE [LARGE SCALE GENOMIC DNA]</scope>
    <source>
        <strain evidence="1 2">DSM 26383</strain>
    </source>
</reference>
<dbReference type="Proteomes" id="UP000325785">
    <property type="component" value="Chromosome"/>
</dbReference>
<dbReference type="RefSeq" id="WP_160325830.1">
    <property type="nucleotide sequence ID" value="NZ_CAXRJZ010000111.1"/>
</dbReference>
<evidence type="ECO:0000313" key="2">
    <source>
        <dbReference type="Proteomes" id="UP000325785"/>
    </source>
</evidence>